<feature type="domain" description="DUF4340" evidence="2">
    <location>
        <begin position="71"/>
        <end position="240"/>
    </location>
</feature>
<name>A0A3B6VKC7_BRAPL</name>
<dbReference type="Proteomes" id="UP000010793">
    <property type="component" value="Chromosome"/>
</dbReference>
<feature type="compositionally biased region" description="Acidic residues" evidence="1">
    <location>
        <begin position="309"/>
        <end position="321"/>
    </location>
</feature>
<feature type="region of interest" description="Disordered" evidence="1">
    <location>
        <begin position="306"/>
        <end position="332"/>
    </location>
</feature>
<dbReference type="GeneID" id="56438928"/>
<sequence length="332" mass="38883">MNKNLKKIIILLVVLIIISFGAFFTTKYKKQQLIANKPRTQIFELNETNVNKYHLIYDNQDITVEKKNDVWTITSPENNYKVDQMEAFANVKNFNTLNIDLIITNLSEVDSFGLDNPTNEFTVWDGKKEHKIYVGNKTPDGERYYVKYNDEYFSVEYVYIEALKKTIDMLRDKEIFESPIILDSVTTVEIATKDYTNTIKKLNRTNWVVDDLAEQTDLDKAYRDYETLSLVKASAFVYDQDLMKQLFKIPDAVITIYMQDNTKEVYELVYTVDDKIYVMPKSGIVYEVDYSIYDAAMRSKDYYEKSDSVEDSEEVLDSTDEESLKLYEGLEK</sequence>
<feature type="compositionally biased region" description="Basic and acidic residues" evidence="1">
    <location>
        <begin position="322"/>
        <end position="332"/>
    </location>
</feature>
<evidence type="ECO:0000313" key="3">
    <source>
        <dbReference type="EMBL" id="AGA65604.1"/>
    </source>
</evidence>
<dbReference type="AlphaFoldDB" id="A0A3B6VKC7"/>
<dbReference type="KEGG" id="bpip:BPP43_01280"/>
<reference evidence="3 4" key="1">
    <citation type="journal article" date="2013" name="Genome Announc.">
        <title>Complete Genome Sequence of the Porcine Strain Brachyspira pilosicoli P43/6/78(T.).</title>
        <authorList>
            <person name="Lin C."/>
            <person name="den Bakker H.C."/>
            <person name="Suzuki H."/>
            <person name="Lefebure T."/>
            <person name="Ponnala L."/>
            <person name="Sun Q."/>
            <person name="Stanhope M.J."/>
            <person name="Wiedmann M."/>
            <person name="Duhamel G.E."/>
        </authorList>
    </citation>
    <scope>NUCLEOTIDE SEQUENCE [LARGE SCALE GENOMIC DNA]</scope>
    <source>
        <strain evidence="3 4">P43/6/78</strain>
    </source>
</reference>
<dbReference type="InterPro" id="IPR025641">
    <property type="entry name" value="DUF4340"/>
</dbReference>
<protein>
    <recommendedName>
        <fullName evidence="2">DUF4340 domain-containing protein</fullName>
    </recommendedName>
</protein>
<evidence type="ECO:0000256" key="1">
    <source>
        <dbReference type="SAM" id="MobiDB-lite"/>
    </source>
</evidence>
<evidence type="ECO:0000313" key="4">
    <source>
        <dbReference type="Proteomes" id="UP000010793"/>
    </source>
</evidence>
<dbReference type="EMBL" id="CP002873">
    <property type="protein sequence ID" value="AGA65604.1"/>
    <property type="molecule type" value="Genomic_DNA"/>
</dbReference>
<gene>
    <name evidence="3" type="ORF">BPP43_01280</name>
</gene>
<evidence type="ECO:0000259" key="2">
    <source>
        <dbReference type="Pfam" id="PF14238"/>
    </source>
</evidence>
<accession>A0A3B6VKC7</accession>
<dbReference type="Pfam" id="PF14238">
    <property type="entry name" value="DUF4340"/>
    <property type="match status" value="1"/>
</dbReference>
<organism evidence="3 4">
    <name type="scientific">Brachyspira pilosicoli P43/6/78</name>
    <dbReference type="NCBI Taxonomy" id="1042417"/>
    <lineage>
        <taxon>Bacteria</taxon>
        <taxon>Pseudomonadati</taxon>
        <taxon>Spirochaetota</taxon>
        <taxon>Spirochaetia</taxon>
        <taxon>Brachyspirales</taxon>
        <taxon>Brachyspiraceae</taxon>
        <taxon>Brachyspira</taxon>
    </lineage>
</organism>
<keyword evidence="4" id="KW-1185">Reference proteome</keyword>
<proteinExistence type="predicted"/>
<dbReference type="RefSeq" id="WP_013243309.1">
    <property type="nucleotide sequence ID" value="NC_019908.1"/>
</dbReference>